<protein>
    <submittedName>
        <fullName evidence="1">Uncharacterized protein</fullName>
    </submittedName>
</protein>
<organism evidence="1 2">
    <name type="scientific">Legionella feeleii</name>
    <dbReference type="NCBI Taxonomy" id="453"/>
    <lineage>
        <taxon>Bacteria</taxon>
        <taxon>Pseudomonadati</taxon>
        <taxon>Pseudomonadota</taxon>
        <taxon>Gammaproteobacteria</taxon>
        <taxon>Legionellales</taxon>
        <taxon>Legionellaceae</taxon>
        <taxon>Legionella</taxon>
    </lineage>
</organism>
<evidence type="ECO:0000313" key="2">
    <source>
        <dbReference type="Proteomes" id="UP000254033"/>
    </source>
</evidence>
<dbReference type="Proteomes" id="UP000254033">
    <property type="component" value="Unassembled WGS sequence"/>
</dbReference>
<accession>A0A378J291</accession>
<reference evidence="1 2" key="1">
    <citation type="submission" date="2018-06" db="EMBL/GenBank/DDBJ databases">
        <authorList>
            <consortium name="Pathogen Informatics"/>
            <person name="Doyle S."/>
        </authorList>
    </citation>
    <scope>NUCLEOTIDE SEQUENCE [LARGE SCALE GENOMIC DNA]</scope>
    <source>
        <strain evidence="1 2">NCTC11978</strain>
    </source>
</reference>
<name>A0A378J291_9GAMM</name>
<gene>
    <name evidence="1" type="ORF">NCTC11978_01598</name>
</gene>
<dbReference type="EMBL" id="UGNY01000001">
    <property type="protein sequence ID" value="STX38414.1"/>
    <property type="molecule type" value="Genomic_DNA"/>
</dbReference>
<proteinExistence type="predicted"/>
<sequence>MEISLYSAKKYKETEKAALYKDSIKDTYVNFRKNSFLIN</sequence>
<dbReference type="AlphaFoldDB" id="A0A378J291"/>
<evidence type="ECO:0000313" key="1">
    <source>
        <dbReference type="EMBL" id="STX38414.1"/>
    </source>
</evidence>